<dbReference type="InterPro" id="IPR019286">
    <property type="entry name" value="DUF2339_TM"/>
</dbReference>
<feature type="transmembrane region" description="Helical" evidence="2">
    <location>
        <begin position="514"/>
        <end position="534"/>
    </location>
</feature>
<feature type="transmembrane region" description="Helical" evidence="2">
    <location>
        <begin position="198"/>
        <end position="215"/>
    </location>
</feature>
<name>A0A1I6LRF0_9BACT</name>
<dbReference type="EMBL" id="FOZL01000001">
    <property type="protein sequence ID" value="SFS05832.1"/>
    <property type="molecule type" value="Genomic_DNA"/>
</dbReference>
<feature type="transmembrane region" description="Helical" evidence="2">
    <location>
        <begin position="807"/>
        <end position="825"/>
    </location>
</feature>
<sequence length="1012" mass="108466">MEIWILLLVVLGWLVVRGFDNREARERMERQDEEISRLRNQIAAMEKAIAWQMAAVVAKAEAEKAAEEITIRPAAYRAPVAEPVAFVAPVAVPTEEVLAVPPPVAAAPVVAASVTGEFVAPEPVFREAEPVVAPAPAPPPPPPPLVAEQVFVAAKERESLEQRLGTNWLNRIGVTFVVFGVAFGLAYEVTHVGPVGRILMAFGVALVMLGGGLWLEPKAQYRVFARAGIGGGWALGFLTTYAMYFFPATQVLRSQAVDLVLLFAVGVGMVVHSLRYRSQVVTGLAFLLAFSTVTISQVSAFSLLASAVLALGLEFVCVREEWYGLEIAGVLAAYGNHFLWLDKVLESYGGPGHPFPLWGQSTGLLLLFWAIFRAGYCVRKPKSAAAEGMSGLVAVLNSIGVMTLMKYQSFHPEYAFRALLALGAVEMGLAFAMRGRRRPAFAVLVTIGSVLLVAAIPFRFHGVTWPLLWVLEGEALFVCGVVLRERLMRWLGMLVHLLVVGQMIAMHGEIVGGAWTADSALVATTFFVVAAAMWGNAEWLGRREAEPLGHDISPYAGTLMLSSFAAALCTVAGLWIVIPGWTLVLVWGLLALVLAEVGIRSRSMGLRVEGYAVLAVALVRLMVVNLSAAGTAGFGDVRLWAGLSVMAGCVALHLRLRAGADAVHALESQGVSEVVMWAASGLAMFLLYLEIAPAWLAVAWVGLALVLLEVGIRERSAGPRLQGYGALLGSLVWLVAVNFQSGAQAGWGDLRLWAGVGVVAGCLLFYEGIGRALEAASRERSLVGGAVMWCASALVSSLLYMELPERWLAAGWAGFALVLAGAALVRDGARIRSKALILAVMVVARGLTVNLAPVLFAGETTVWPQGWGRVAFFTAVGLLGAAVPVGFFLRRKALAERHWMGAVLEHPEQVFFFAVFALLAAWAPAEFHGGNLTMAWSGLGLAFFLVALAAGERSFRLSGLGLLLVGVAKLLVVDIWGLPQGERIFLFVAVGVALILVSFLYSRFGDRLKEYL</sequence>
<feature type="transmembrane region" description="Helical" evidence="2">
    <location>
        <begin position="581"/>
        <end position="599"/>
    </location>
</feature>
<dbReference type="Pfam" id="PF10101">
    <property type="entry name" value="DUF2339"/>
    <property type="match status" value="2"/>
</dbReference>
<feature type="transmembrane region" description="Helical" evidence="2">
    <location>
        <begin position="984"/>
        <end position="1002"/>
    </location>
</feature>
<reference evidence="3 4" key="1">
    <citation type="submission" date="2016-10" db="EMBL/GenBank/DDBJ databases">
        <authorList>
            <person name="de Groot N.N."/>
        </authorList>
    </citation>
    <scope>NUCLEOTIDE SEQUENCE [LARGE SCALE GENOMIC DNA]</scope>
    <source>
        <strain evidence="3 4">DSM 21001</strain>
    </source>
</reference>
<accession>A0A1I6LRF0</accession>
<evidence type="ECO:0000313" key="4">
    <source>
        <dbReference type="Proteomes" id="UP000199024"/>
    </source>
</evidence>
<keyword evidence="4" id="KW-1185">Reference proteome</keyword>
<feature type="transmembrane region" description="Helical" evidence="2">
    <location>
        <begin position="414"/>
        <end position="433"/>
    </location>
</feature>
<keyword evidence="2" id="KW-1133">Transmembrane helix</keyword>
<feature type="transmembrane region" description="Helical" evidence="2">
    <location>
        <begin position="555"/>
        <end position="575"/>
    </location>
</feature>
<evidence type="ECO:0000313" key="3">
    <source>
        <dbReference type="EMBL" id="SFS05832.1"/>
    </source>
</evidence>
<dbReference type="AlphaFoldDB" id="A0A1I6LRF0"/>
<dbReference type="RefSeq" id="WP_089837401.1">
    <property type="nucleotide sequence ID" value="NZ_FOZL01000001.1"/>
</dbReference>
<keyword evidence="2" id="KW-0812">Transmembrane</keyword>
<dbReference type="PANTHER" id="PTHR38434">
    <property type="entry name" value="BLL2549 PROTEIN"/>
    <property type="match status" value="1"/>
</dbReference>
<dbReference type="PANTHER" id="PTHR38434:SF1">
    <property type="entry name" value="BLL2549 PROTEIN"/>
    <property type="match status" value="1"/>
</dbReference>
<feature type="transmembrane region" description="Helical" evidence="2">
    <location>
        <begin position="870"/>
        <end position="889"/>
    </location>
</feature>
<proteinExistence type="predicted"/>
<dbReference type="OrthoDB" id="100775at2"/>
<feature type="transmembrane region" description="Helical" evidence="2">
    <location>
        <begin position="611"/>
        <end position="633"/>
    </location>
</feature>
<organism evidence="3 4">
    <name type="scientific">Granulicella pectinivorans</name>
    <dbReference type="NCBI Taxonomy" id="474950"/>
    <lineage>
        <taxon>Bacteria</taxon>
        <taxon>Pseudomonadati</taxon>
        <taxon>Acidobacteriota</taxon>
        <taxon>Terriglobia</taxon>
        <taxon>Terriglobales</taxon>
        <taxon>Acidobacteriaceae</taxon>
        <taxon>Granulicella</taxon>
    </lineage>
</organism>
<feature type="transmembrane region" description="Helical" evidence="2">
    <location>
        <begin position="752"/>
        <end position="769"/>
    </location>
</feature>
<feature type="transmembrane region" description="Helical" evidence="2">
    <location>
        <begin position="466"/>
        <end position="483"/>
    </location>
</feature>
<feature type="transmembrane region" description="Helical" evidence="2">
    <location>
        <begin position="221"/>
        <end position="244"/>
    </location>
</feature>
<feature type="transmembrane region" description="Helical" evidence="2">
    <location>
        <begin position="694"/>
        <end position="712"/>
    </location>
</feature>
<feature type="transmembrane region" description="Helical" evidence="2">
    <location>
        <begin position="286"/>
        <end position="311"/>
    </location>
</feature>
<feature type="transmembrane region" description="Helical" evidence="2">
    <location>
        <begin position="910"/>
        <end position="927"/>
    </location>
</feature>
<feature type="transmembrane region" description="Helical" evidence="2">
    <location>
        <begin position="168"/>
        <end position="186"/>
    </location>
</feature>
<feature type="transmembrane region" description="Helical" evidence="2">
    <location>
        <begin position="957"/>
        <end position="978"/>
    </location>
</feature>
<keyword evidence="1" id="KW-0175">Coiled coil</keyword>
<dbReference type="STRING" id="474950.SAMN05421771_1134"/>
<feature type="transmembrane region" description="Helical" evidence="2">
    <location>
        <begin position="933"/>
        <end position="950"/>
    </location>
</feature>
<protein>
    <submittedName>
        <fullName evidence="3">Predicted membrane protein</fullName>
    </submittedName>
</protein>
<evidence type="ECO:0000256" key="2">
    <source>
        <dbReference type="SAM" id="Phobius"/>
    </source>
</evidence>
<feature type="transmembrane region" description="Helical" evidence="2">
    <location>
        <begin position="357"/>
        <end position="376"/>
    </location>
</feature>
<gene>
    <name evidence="3" type="ORF">SAMN05421771_1134</name>
</gene>
<feature type="transmembrane region" description="Helical" evidence="2">
    <location>
        <begin position="837"/>
        <end position="858"/>
    </location>
</feature>
<evidence type="ECO:0000256" key="1">
    <source>
        <dbReference type="SAM" id="Coils"/>
    </source>
</evidence>
<dbReference type="Proteomes" id="UP000199024">
    <property type="component" value="Unassembled WGS sequence"/>
</dbReference>
<feature type="transmembrane region" description="Helical" evidence="2">
    <location>
        <begin position="781"/>
        <end position="801"/>
    </location>
</feature>
<feature type="coiled-coil region" evidence="1">
    <location>
        <begin position="21"/>
        <end position="48"/>
    </location>
</feature>
<keyword evidence="2" id="KW-0472">Membrane</keyword>
<feature type="transmembrane region" description="Helical" evidence="2">
    <location>
        <begin position="256"/>
        <end position="274"/>
    </location>
</feature>
<feature type="transmembrane region" description="Helical" evidence="2">
    <location>
        <begin position="490"/>
        <end position="508"/>
    </location>
</feature>
<feature type="transmembrane region" description="Helical" evidence="2">
    <location>
        <begin position="388"/>
        <end position="408"/>
    </location>
</feature>
<feature type="transmembrane region" description="Helical" evidence="2">
    <location>
        <begin position="724"/>
        <end position="740"/>
    </location>
</feature>
<feature type="transmembrane region" description="Helical" evidence="2">
    <location>
        <begin position="440"/>
        <end position="460"/>
    </location>
</feature>